<dbReference type="Gene3D" id="2.40.70.10">
    <property type="entry name" value="Acid Proteases"/>
    <property type="match status" value="1"/>
</dbReference>
<protein>
    <recommendedName>
        <fullName evidence="1">Retropepsin-like aspartic endopeptidase domain-containing protein</fullName>
    </recommendedName>
</protein>
<dbReference type="InterPro" id="IPR008503">
    <property type="entry name" value="Asp_endopeptidase"/>
</dbReference>
<dbReference type="InterPro" id="IPR021109">
    <property type="entry name" value="Peptidase_aspartic_dom_sf"/>
</dbReference>
<dbReference type="EMBL" id="RBOV01000353">
    <property type="protein sequence ID" value="RMN07875.1"/>
    <property type="molecule type" value="Genomic_DNA"/>
</dbReference>
<reference evidence="2 3" key="1">
    <citation type="submission" date="2018-08" db="EMBL/GenBank/DDBJ databases">
        <title>Recombination of ecologically and evolutionarily significant loci maintains genetic cohesion in the Pseudomonas syringae species complex.</title>
        <authorList>
            <person name="Dillon M."/>
            <person name="Thakur S."/>
            <person name="Almeida R.N.D."/>
            <person name="Weir B.S."/>
            <person name="Guttman D.S."/>
        </authorList>
    </citation>
    <scope>NUCLEOTIDE SEQUENCE [LARGE SCALE GENOMIC DNA]</scope>
    <source>
        <strain evidence="2 3">ICMP 12341</strain>
    </source>
</reference>
<proteinExistence type="predicted"/>
<organism evidence="2 3">
    <name type="scientific">Pseudomonas syringae pv. coriandricola</name>
    <dbReference type="NCBI Taxonomy" id="264453"/>
    <lineage>
        <taxon>Bacteria</taxon>
        <taxon>Pseudomonadati</taxon>
        <taxon>Pseudomonadota</taxon>
        <taxon>Gammaproteobacteria</taxon>
        <taxon>Pseudomonadales</taxon>
        <taxon>Pseudomonadaceae</taxon>
        <taxon>Pseudomonas</taxon>
    </lineage>
</organism>
<evidence type="ECO:0000313" key="3">
    <source>
        <dbReference type="Proteomes" id="UP000271468"/>
    </source>
</evidence>
<comment type="caution">
    <text evidence="2">The sequence shown here is derived from an EMBL/GenBank/DDBJ whole genome shotgun (WGS) entry which is preliminary data.</text>
</comment>
<accession>A0A0P9N1Q6</accession>
<dbReference type="SUPFAM" id="SSF50630">
    <property type="entry name" value="Acid proteases"/>
    <property type="match status" value="1"/>
</dbReference>
<dbReference type="AlphaFoldDB" id="A0A0P9N1Q6"/>
<feature type="domain" description="Retropepsin-like aspartic endopeptidase" evidence="1">
    <location>
        <begin position="72"/>
        <end position="213"/>
    </location>
</feature>
<dbReference type="Pfam" id="PF05618">
    <property type="entry name" value="Zn_protease"/>
    <property type="match status" value="1"/>
</dbReference>
<dbReference type="Proteomes" id="UP000271468">
    <property type="component" value="Unassembled WGS sequence"/>
</dbReference>
<gene>
    <name evidence="2" type="ORF">ALQ65_00728</name>
</gene>
<evidence type="ECO:0000313" key="2">
    <source>
        <dbReference type="EMBL" id="RMN07875.1"/>
    </source>
</evidence>
<evidence type="ECO:0000259" key="1">
    <source>
        <dbReference type="Pfam" id="PF05618"/>
    </source>
</evidence>
<sequence length="224" mass="24548">MLDCATRPHSAIRVGARVCELPASRLSGPSRSRPDSQGFLLIAPGFMRLTTLTACFCLLFLPAVTLAASKTVYGLNEYARLIDIDVEVPAKLDTGAKTASLSARDIKPFKRNGERWVRFYLAIDSKHIHPIERPLARVSKIKRRADDLDPDDKNTHSSRPVISLAVCMGEVLRTIEVNLTDRSAFQYPLLIGSEALKRFDALVDPSLKYAAGKPGCASVALNAE</sequence>
<dbReference type="PANTHER" id="PTHR38037:SF2">
    <property type="entry name" value="ATP-DEPENDENT ZINC PROTEASE DOMAIN-CONTAINING PROTEIN-RELATED"/>
    <property type="match status" value="1"/>
</dbReference>
<dbReference type="PANTHER" id="PTHR38037">
    <property type="entry name" value="ZN_PROTEASE DOMAIN-CONTAINING PROTEIN"/>
    <property type="match status" value="1"/>
</dbReference>
<name>A0A0P9N1Q6_9PSED</name>